<feature type="domain" description="Malonyl-CoA:ACP transacylase (MAT)" evidence="8">
    <location>
        <begin position="6"/>
        <end position="305"/>
    </location>
</feature>
<dbReference type="FunFam" id="3.30.70.250:FF:000001">
    <property type="entry name" value="Malonyl CoA-acyl carrier protein transacylase"/>
    <property type="match status" value="1"/>
</dbReference>
<proteinExistence type="inferred from homology"/>
<keyword evidence="10" id="KW-1185">Reference proteome</keyword>
<dbReference type="InterPro" id="IPR004410">
    <property type="entry name" value="Malonyl_CoA-ACP_transAc_FabD"/>
</dbReference>
<reference evidence="9" key="1">
    <citation type="submission" date="2023-05" db="EMBL/GenBank/DDBJ databases">
        <title>Anaerotaeda fermentans gen. nov., sp. nov., a novel anaerobic planctomycete of the new family within the order Sedimentisphaerales isolated from Taman Peninsula, Russia.</title>
        <authorList>
            <person name="Khomyakova M.A."/>
            <person name="Merkel A.Y."/>
            <person name="Slobodkin A.I."/>
        </authorList>
    </citation>
    <scope>NUCLEOTIDE SEQUENCE</scope>
    <source>
        <strain evidence="9">M17dextr</strain>
    </source>
</reference>
<dbReference type="Proteomes" id="UP001431776">
    <property type="component" value="Unassembled WGS sequence"/>
</dbReference>
<dbReference type="Gene3D" id="3.40.366.10">
    <property type="entry name" value="Malonyl-Coenzyme A Acyl Carrier Protein, domain 2"/>
    <property type="match status" value="1"/>
</dbReference>
<evidence type="ECO:0000256" key="2">
    <source>
        <dbReference type="ARBA" id="ARBA00018953"/>
    </source>
</evidence>
<organism evidence="9 10">
    <name type="scientific">Anaerobaca lacustris</name>
    <dbReference type="NCBI Taxonomy" id="3044600"/>
    <lineage>
        <taxon>Bacteria</taxon>
        <taxon>Pseudomonadati</taxon>
        <taxon>Planctomycetota</taxon>
        <taxon>Phycisphaerae</taxon>
        <taxon>Sedimentisphaerales</taxon>
        <taxon>Anaerobacaceae</taxon>
        <taxon>Anaerobaca</taxon>
    </lineage>
</organism>
<evidence type="ECO:0000256" key="3">
    <source>
        <dbReference type="ARBA" id="ARBA00022679"/>
    </source>
</evidence>
<evidence type="ECO:0000256" key="1">
    <source>
        <dbReference type="ARBA" id="ARBA00013258"/>
    </source>
</evidence>
<evidence type="ECO:0000256" key="6">
    <source>
        <dbReference type="PIRNR" id="PIRNR000446"/>
    </source>
</evidence>
<keyword evidence="3 6" id="KW-0808">Transferase</keyword>
<dbReference type="InterPro" id="IPR024925">
    <property type="entry name" value="Malonyl_CoA-ACP_transAc"/>
</dbReference>
<evidence type="ECO:0000256" key="7">
    <source>
        <dbReference type="PIRSR" id="PIRSR000446-1"/>
    </source>
</evidence>
<dbReference type="NCBIfam" id="TIGR00128">
    <property type="entry name" value="fabD"/>
    <property type="match status" value="1"/>
</dbReference>
<dbReference type="Pfam" id="PF00698">
    <property type="entry name" value="Acyl_transf_1"/>
    <property type="match status" value="1"/>
</dbReference>
<comment type="caution">
    <text evidence="9">The sequence shown here is derived from an EMBL/GenBank/DDBJ whole genome shotgun (WGS) entry which is preliminary data.</text>
</comment>
<dbReference type="InterPro" id="IPR016036">
    <property type="entry name" value="Malonyl_transacylase_ACP-bd"/>
</dbReference>
<gene>
    <name evidence="9" type="primary">fabD</name>
    <name evidence="9" type="ORF">QJ522_16065</name>
</gene>
<dbReference type="SUPFAM" id="SSF52151">
    <property type="entry name" value="FabD/lysophospholipase-like"/>
    <property type="match status" value="1"/>
</dbReference>
<keyword evidence="4 6" id="KW-0012">Acyltransferase</keyword>
<evidence type="ECO:0000259" key="8">
    <source>
        <dbReference type="SMART" id="SM00827"/>
    </source>
</evidence>
<dbReference type="Gene3D" id="3.30.70.250">
    <property type="entry name" value="Malonyl-CoA ACP transacylase, ACP-binding"/>
    <property type="match status" value="1"/>
</dbReference>
<dbReference type="PIRSF" id="PIRSF000446">
    <property type="entry name" value="Mct"/>
    <property type="match status" value="1"/>
</dbReference>
<dbReference type="SUPFAM" id="SSF55048">
    <property type="entry name" value="Probable ACP-binding domain of malonyl-CoA ACP transacylase"/>
    <property type="match status" value="1"/>
</dbReference>
<dbReference type="SMART" id="SM00827">
    <property type="entry name" value="PKS_AT"/>
    <property type="match status" value="1"/>
</dbReference>
<name>A0AAW6U3Q1_9BACT</name>
<evidence type="ECO:0000313" key="10">
    <source>
        <dbReference type="Proteomes" id="UP001431776"/>
    </source>
</evidence>
<dbReference type="PANTHER" id="PTHR47170">
    <property type="entry name" value="MALONYL-COA ACP TRANSACYLASE, ACP-BINDING"/>
    <property type="match status" value="1"/>
</dbReference>
<feature type="active site" evidence="7">
    <location>
        <position position="94"/>
    </location>
</feature>
<dbReference type="AlphaFoldDB" id="A0AAW6U3Q1"/>
<comment type="catalytic activity">
    <reaction evidence="5 6">
        <text>holo-[ACP] + malonyl-CoA = malonyl-[ACP] + CoA</text>
        <dbReference type="Rhea" id="RHEA:41792"/>
        <dbReference type="Rhea" id="RHEA-COMP:9623"/>
        <dbReference type="Rhea" id="RHEA-COMP:9685"/>
        <dbReference type="ChEBI" id="CHEBI:57287"/>
        <dbReference type="ChEBI" id="CHEBI:57384"/>
        <dbReference type="ChEBI" id="CHEBI:64479"/>
        <dbReference type="ChEBI" id="CHEBI:78449"/>
        <dbReference type="EC" id="2.3.1.39"/>
    </reaction>
</comment>
<feature type="active site" evidence="7">
    <location>
        <position position="203"/>
    </location>
</feature>
<dbReference type="GO" id="GO:0004314">
    <property type="term" value="F:[acyl-carrier-protein] S-malonyltransferase activity"/>
    <property type="evidence" value="ECO:0007669"/>
    <property type="project" value="UniProtKB-EC"/>
</dbReference>
<dbReference type="InterPro" id="IPR016035">
    <property type="entry name" value="Acyl_Trfase/lysoPLipase"/>
</dbReference>
<evidence type="ECO:0000256" key="4">
    <source>
        <dbReference type="ARBA" id="ARBA00023315"/>
    </source>
</evidence>
<sequence length="313" mass="32933">MTTAFLFPGQGAQVVGMGADVASAYPAGAGIFERANEVLGFDLRKVCFEGPAETLNTTTMSQPAIFTTSAALLEVLRTEPATSGIVPQITAGLSMGEYTALYAAGLVRFEDALRLVHKRGQAMQAAADATQGAMVSIMGLDEDKVGLLCREAGQGDLLEPVNFNCPGQIVVSGTIGACERAIELAPQHGALKAMRLEVAGAFHTAMMASAADALRQALSACQIGEPGRIKTPANVDAQYYPSAASIVDGLTRQLTSPILWARCMQRLLAEGVDQFYEIGPNRVLTGLMKRIDRKAKVVNLSTADSIKALIEGA</sequence>
<dbReference type="InterPro" id="IPR052760">
    <property type="entry name" value="Mitochondrial_malonyltrans"/>
</dbReference>
<accession>A0AAW6U3Q1</accession>
<dbReference type="RefSeq" id="WP_349245984.1">
    <property type="nucleotide sequence ID" value="NZ_JASCXX010000022.1"/>
</dbReference>
<dbReference type="EMBL" id="JASCXX010000022">
    <property type="protein sequence ID" value="MDI6450573.1"/>
    <property type="molecule type" value="Genomic_DNA"/>
</dbReference>
<dbReference type="EC" id="2.3.1.39" evidence="1 6"/>
<evidence type="ECO:0000256" key="5">
    <source>
        <dbReference type="ARBA" id="ARBA00048462"/>
    </source>
</evidence>
<protein>
    <recommendedName>
        <fullName evidence="2 6">Malonyl CoA-acyl carrier protein transacylase</fullName>
        <ecNumber evidence="1 6">2.3.1.39</ecNumber>
    </recommendedName>
</protein>
<comment type="similarity">
    <text evidence="6">Belongs to the fabD family.</text>
</comment>
<evidence type="ECO:0000313" key="9">
    <source>
        <dbReference type="EMBL" id="MDI6450573.1"/>
    </source>
</evidence>
<dbReference type="PANTHER" id="PTHR47170:SF2">
    <property type="entry name" value="MALONYL-COA:ACP TRANSACYLASE (MAT) DOMAIN-CONTAINING PROTEIN"/>
    <property type="match status" value="1"/>
</dbReference>
<dbReference type="InterPro" id="IPR001227">
    <property type="entry name" value="Ac_transferase_dom_sf"/>
</dbReference>
<dbReference type="InterPro" id="IPR014043">
    <property type="entry name" value="Acyl_transferase_dom"/>
</dbReference>